<dbReference type="Pfam" id="PF00135">
    <property type="entry name" value="COesterase"/>
    <property type="match status" value="1"/>
</dbReference>
<evidence type="ECO:0000256" key="3">
    <source>
        <dbReference type="ARBA" id="ARBA00022801"/>
    </source>
</evidence>
<feature type="signal peptide" evidence="8">
    <location>
        <begin position="1"/>
        <end position="22"/>
    </location>
</feature>
<dbReference type="PROSITE" id="PS00122">
    <property type="entry name" value="CARBOXYLESTERASE_B_1"/>
    <property type="match status" value="1"/>
</dbReference>
<dbReference type="PANTHER" id="PTHR43918">
    <property type="entry name" value="ACETYLCHOLINESTERASE"/>
    <property type="match status" value="1"/>
</dbReference>
<evidence type="ECO:0000256" key="2">
    <source>
        <dbReference type="ARBA" id="ARBA00022487"/>
    </source>
</evidence>
<name>A0A158Q4V5_DRAME</name>
<dbReference type="InterPro" id="IPR050654">
    <property type="entry name" value="AChE-related_enzymes"/>
</dbReference>
<dbReference type="InterPro" id="IPR019826">
    <property type="entry name" value="Carboxylesterase_B_AS"/>
</dbReference>
<evidence type="ECO:0000259" key="9">
    <source>
        <dbReference type="Pfam" id="PF00135"/>
    </source>
</evidence>
<dbReference type="STRING" id="318479.A0A158Q4V5"/>
<keyword evidence="4" id="KW-0531">Neurotransmitter degradation</keyword>
<evidence type="ECO:0000313" key="12">
    <source>
        <dbReference type="Proteomes" id="UP000274756"/>
    </source>
</evidence>
<feature type="active site" description="Acyl-ester intermediate" evidence="7">
    <location>
        <position position="222"/>
    </location>
</feature>
<evidence type="ECO:0000256" key="6">
    <source>
        <dbReference type="ARBA" id="ARBA00048484"/>
    </source>
</evidence>
<dbReference type="GO" id="GO:0005615">
    <property type="term" value="C:extracellular space"/>
    <property type="evidence" value="ECO:0007669"/>
    <property type="project" value="TreeGrafter"/>
</dbReference>
<evidence type="ECO:0000313" key="11">
    <source>
        <dbReference type="Proteomes" id="UP000038040"/>
    </source>
</evidence>
<dbReference type="Gene3D" id="3.40.50.1820">
    <property type="entry name" value="alpha/beta hydrolase"/>
    <property type="match status" value="1"/>
</dbReference>
<evidence type="ECO:0000256" key="1">
    <source>
        <dbReference type="ARBA" id="ARBA00005964"/>
    </source>
</evidence>
<dbReference type="WBParaSite" id="DME_0000583401-mRNA-1">
    <property type="protein sequence ID" value="DME_0000583401-mRNA-1"/>
    <property type="gene ID" value="DME_0000583401"/>
</dbReference>
<reference evidence="13" key="1">
    <citation type="submission" date="2016-04" db="UniProtKB">
        <authorList>
            <consortium name="WormBaseParasite"/>
        </authorList>
    </citation>
    <scope>IDENTIFICATION</scope>
</reference>
<dbReference type="GO" id="GO:0006581">
    <property type="term" value="P:acetylcholine catabolic process"/>
    <property type="evidence" value="ECO:0007669"/>
    <property type="project" value="TreeGrafter"/>
</dbReference>
<feature type="active site" description="Charge relay system" evidence="7">
    <location>
        <position position="357"/>
    </location>
</feature>
<keyword evidence="3 8" id="KW-0378">Hydrolase</keyword>
<dbReference type="EMBL" id="UYYG01000008">
    <property type="protein sequence ID" value="VDN50855.1"/>
    <property type="molecule type" value="Genomic_DNA"/>
</dbReference>
<gene>
    <name evidence="10" type="ORF">DME_LOCUS828</name>
</gene>
<dbReference type="InterPro" id="IPR000997">
    <property type="entry name" value="Cholinesterase"/>
</dbReference>
<comment type="similarity">
    <text evidence="1 8">Belongs to the type-B carboxylesterase/lipase family.</text>
</comment>
<dbReference type="PRINTS" id="PR00878">
    <property type="entry name" value="CHOLNESTRASE"/>
</dbReference>
<keyword evidence="2" id="KW-0719">Serine esterase</keyword>
<proteinExistence type="inferred from homology"/>
<dbReference type="FunFam" id="3.40.50.1820:FF:000029">
    <property type="entry name" value="Acetylcholinesterase"/>
    <property type="match status" value="1"/>
</dbReference>
<evidence type="ECO:0000313" key="10">
    <source>
        <dbReference type="EMBL" id="VDN50855.1"/>
    </source>
</evidence>
<dbReference type="InterPro" id="IPR002018">
    <property type="entry name" value="CarbesteraseB"/>
</dbReference>
<dbReference type="GO" id="GO:0003990">
    <property type="term" value="F:acetylcholinesterase activity"/>
    <property type="evidence" value="ECO:0007669"/>
    <property type="project" value="UniProtKB-EC"/>
</dbReference>
<reference evidence="10 12" key="2">
    <citation type="submission" date="2018-11" db="EMBL/GenBank/DDBJ databases">
        <authorList>
            <consortium name="Pathogen Informatics"/>
        </authorList>
    </citation>
    <scope>NUCLEOTIDE SEQUENCE [LARGE SCALE GENOMIC DNA]</scope>
</reference>
<feature type="domain" description="Carboxylesterase type B" evidence="9">
    <location>
        <begin position="29"/>
        <end position="530"/>
    </location>
</feature>
<feature type="chain" id="PRO_5033779376" description="Carboxylic ester hydrolase" evidence="8">
    <location>
        <begin position="23"/>
        <end position="602"/>
    </location>
</feature>
<evidence type="ECO:0000256" key="8">
    <source>
        <dbReference type="RuleBase" id="RU361235"/>
    </source>
</evidence>
<evidence type="ECO:0000313" key="13">
    <source>
        <dbReference type="WBParaSite" id="DME_0000583401-mRNA-1"/>
    </source>
</evidence>
<organism evidence="11 13">
    <name type="scientific">Dracunculus medinensis</name>
    <name type="common">Guinea worm</name>
    <dbReference type="NCBI Taxonomy" id="318479"/>
    <lineage>
        <taxon>Eukaryota</taxon>
        <taxon>Metazoa</taxon>
        <taxon>Ecdysozoa</taxon>
        <taxon>Nematoda</taxon>
        <taxon>Chromadorea</taxon>
        <taxon>Rhabditida</taxon>
        <taxon>Spirurina</taxon>
        <taxon>Dracunculoidea</taxon>
        <taxon>Dracunculidae</taxon>
        <taxon>Dracunculus</taxon>
    </lineage>
</organism>
<keyword evidence="8" id="KW-0732">Signal</keyword>
<dbReference type="AlphaFoldDB" id="A0A158Q4V5"/>
<evidence type="ECO:0000256" key="7">
    <source>
        <dbReference type="PIRSR" id="PIRSR600997-1"/>
    </source>
</evidence>
<dbReference type="GO" id="GO:0019695">
    <property type="term" value="P:choline metabolic process"/>
    <property type="evidence" value="ECO:0007669"/>
    <property type="project" value="TreeGrafter"/>
</dbReference>
<dbReference type="Proteomes" id="UP000274756">
    <property type="component" value="Unassembled WGS sequence"/>
</dbReference>
<comment type="catalytic activity">
    <reaction evidence="6">
        <text>acetylcholine + H2O = choline + acetate + H(+)</text>
        <dbReference type="Rhea" id="RHEA:17561"/>
        <dbReference type="ChEBI" id="CHEBI:15354"/>
        <dbReference type="ChEBI" id="CHEBI:15355"/>
        <dbReference type="ChEBI" id="CHEBI:15377"/>
        <dbReference type="ChEBI" id="CHEBI:15378"/>
        <dbReference type="ChEBI" id="CHEBI:30089"/>
        <dbReference type="EC" id="3.1.1.7"/>
    </reaction>
</comment>
<protein>
    <recommendedName>
        <fullName evidence="8">Carboxylic ester hydrolase</fullName>
        <ecNumber evidence="8">3.1.1.-</ecNumber>
    </recommendedName>
</protein>
<evidence type="ECO:0000256" key="5">
    <source>
        <dbReference type="ARBA" id="ARBA00023157"/>
    </source>
</evidence>
<dbReference type="InterPro" id="IPR029058">
    <property type="entry name" value="AB_hydrolase_fold"/>
</dbReference>
<dbReference type="EC" id="3.1.1.-" evidence="8"/>
<dbReference type="SUPFAM" id="SSF53474">
    <property type="entry name" value="alpha/beta-Hydrolases"/>
    <property type="match status" value="1"/>
</dbReference>
<accession>A0A158Q4V5</accession>
<keyword evidence="12" id="KW-1185">Reference proteome</keyword>
<sequence>MLMHSVLYILIIYCKFLSTIYSRVITNKNAVVHTKLGTIRGIQQKFEDSIVNAYLGVPFARPPLGRRRFMLPEMVEPWQGEFEARKPAQTCYITPDSQFPQFPGAEMWNPPNIFDEDCLALNIWVPNNPDGRVMVWIFGGGFFSGSPSLDLYDGRVLASRQNVIVVNINYRLGPFGFLYFGDDSSIPGNMGLMDQQLALRWVHENIDAFGGDPNQVTIFGESAGAASATAHLFAPDSFAYYRKLIIMSGAIVNSWATKDKNMMFKTSMFLAKKLNCTNNENDHEDIAIIIHCIRQAPASKIQRAADAVGVEQVLPMTFPFVAVVEDVNFFKGNIFAKLKARDFKKDVSVLVGSVKDEGTYWLPYYLLNPKMGFQFNHTISADDSVNRALINKGQYTNSLESFIPYFADSQLVKHALLDAYGEVSASTDIRERLRDGVARFVGDYFFTCDLIHFTDILADNIYGSIYMYYFSERSSANPWPKWMGVMHGYEIEYVFGQPLRLPQMYSPTELKKEQEFSEVMMKYWADFAGAWWKVPNWPKYDKVMRNAFVLNSGILNNHYQVVTDINGKYCRLLEEAHSSINPGLLYTSFEFFKLILISQQNC</sequence>
<dbReference type="Proteomes" id="UP000038040">
    <property type="component" value="Unplaced"/>
</dbReference>
<dbReference type="PANTHER" id="PTHR43918:SF15">
    <property type="entry name" value="CARBOXYLIC ESTER HYDROLASE"/>
    <property type="match status" value="1"/>
</dbReference>
<evidence type="ECO:0000256" key="4">
    <source>
        <dbReference type="ARBA" id="ARBA00022867"/>
    </source>
</evidence>
<feature type="active site" description="Charge relay system" evidence="7">
    <location>
        <position position="487"/>
    </location>
</feature>
<dbReference type="ESTHER" id="drame-a0a158q4v5">
    <property type="family name" value="ACHE"/>
</dbReference>
<dbReference type="GO" id="GO:0005886">
    <property type="term" value="C:plasma membrane"/>
    <property type="evidence" value="ECO:0007669"/>
    <property type="project" value="TreeGrafter"/>
</dbReference>
<dbReference type="OrthoDB" id="408631at2759"/>
<keyword evidence="5" id="KW-1015">Disulfide bond</keyword>